<reference evidence="2 3" key="1">
    <citation type="submission" date="2019-07" db="EMBL/GenBank/DDBJ databases">
        <title>Chromosome genome assembly for large yellow croaker.</title>
        <authorList>
            <person name="Xiao S."/>
        </authorList>
    </citation>
    <scope>NUCLEOTIDE SEQUENCE [LARGE SCALE GENOMIC DNA]</scope>
    <source>
        <strain evidence="2">JMULYC20181020</strain>
        <tissue evidence="2">Muscle</tissue>
    </source>
</reference>
<protein>
    <submittedName>
        <fullName evidence="2">Uncharacterized protein</fullName>
    </submittedName>
</protein>
<organism evidence="2 3">
    <name type="scientific">Larimichthys crocea</name>
    <name type="common">Large yellow croaker</name>
    <name type="synonym">Pseudosciaena crocea</name>
    <dbReference type="NCBI Taxonomy" id="215358"/>
    <lineage>
        <taxon>Eukaryota</taxon>
        <taxon>Metazoa</taxon>
        <taxon>Chordata</taxon>
        <taxon>Craniata</taxon>
        <taxon>Vertebrata</taxon>
        <taxon>Euteleostomi</taxon>
        <taxon>Actinopterygii</taxon>
        <taxon>Neopterygii</taxon>
        <taxon>Teleostei</taxon>
        <taxon>Neoteleostei</taxon>
        <taxon>Acanthomorphata</taxon>
        <taxon>Eupercaria</taxon>
        <taxon>Sciaenidae</taxon>
        <taxon>Larimichthys</taxon>
    </lineage>
</organism>
<dbReference type="EMBL" id="REGW02000011">
    <property type="protein sequence ID" value="KAE8289498.1"/>
    <property type="molecule type" value="Genomic_DNA"/>
</dbReference>
<feature type="compositionally biased region" description="Basic and acidic residues" evidence="1">
    <location>
        <begin position="212"/>
        <end position="222"/>
    </location>
</feature>
<sequence length="255" mass="29139">MPQVLPFTQDEKVLNFYMENEQNISERMLRISPTPENYATLAKNKSVLHEDVAICLTPFERKMCEFFTRVEIRGKRGKMVPVLLKPAMVTAMELLAEMRESCGVPSENAMIDIRIYRQYYRLPQGTLQLARMSKVLLAMERGTVLQYKGMTLDDIPEIDPEGQTWQELAGQVEQLTGRPGFTPHQRRRGEQGSTGLEHPIRARHQYQPGSDRVQRTSTETKARPRSISTWIRTSGPQPHQTATTLLPAAVPFSLR</sequence>
<comment type="caution">
    <text evidence="2">The sequence shown here is derived from an EMBL/GenBank/DDBJ whole genome shotgun (WGS) entry which is preliminary data.</text>
</comment>
<keyword evidence="3" id="KW-1185">Reference proteome</keyword>
<dbReference type="PANTHER" id="PTHR33480">
    <property type="entry name" value="SET DOMAIN-CONTAINING PROTEIN-RELATED"/>
    <property type="match status" value="1"/>
</dbReference>
<evidence type="ECO:0000313" key="2">
    <source>
        <dbReference type="EMBL" id="KAE8289498.1"/>
    </source>
</evidence>
<dbReference type="Proteomes" id="UP000424527">
    <property type="component" value="Unassembled WGS sequence"/>
</dbReference>
<feature type="region of interest" description="Disordered" evidence="1">
    <location>
        <begin position="177"/>
        <end position="225"/>
    </location>
</feature>
<evidence type="ECO:0000256" key="1">
    <source>
        <dbReference type="SAM" id="MobiDB-lite"/>
    </source>
</evidence>
<dbReference type="AlphaFoldDB" id="A0A6G0ID88"/>
<name>A0A6G0ID88_LARCR</name>
<accession>A0A6G0ID88</accession>
<gene>
    <name evidence="2" type="ORF">D5F01_LYC11200</name>
</gene>
<evidence type="ECO:0000313" key="3">
    <source>
        <dbReference type="Proteomes" id="UP000424527"/>
    </source>
</evidence>
<proteinExistence type="predicted"/>
<dbReference type="PANTHER" id="PTHR33480:SF5">
    <property type="entry name" value="SI:DKEY-51D8.9"/>
    <property type="match status" value="1"/>
</dbReference>